<evidence type="ECO:0000313" key="2">
    <source>
        <dbReference type="EMBL" id="KAJ5320994.1"/>
    </source>
</evidence>
<accession>A0A9W9U6L5</accession>
<reference evidence="2" key="2">
    <citation type="journal article" date="2023" name="IMA Fungus">
        <title>Comparative genomic study of the Penicillium genus elucidates a diverse pangenome and 15 lateral gene transfer events.</title>
        <authorList>
            <person name="Petersen C."/>
            <person name="Sorensen T."/>
            <person name="Nielsen M.R."/>
            <person name="Sondergaard T.E."/>
            <person name="Sorensen J.L."/>
            <person name="Fitzpatrick D.A."/>
            <person name="Frisvad J.C."/>
            <person name="Nielsen K.L."/>
        </authorList>
    </citation>
    <scope>NUCLEOTIDE SEQUENCE</scope>
    <source>
        <strain evidence="2">IBT 21472</strain>
    </source>
</reference>
<keyword evidence="3" id="KW-1185">Reference proteome</keyword>
<reference evidence="2" key="1">
    <citation type="submission" date="2022-12" db="EMBL/GenBank/DDBJ databases">
        <authorList>
            <person name="Petersen C."/>
        </authorList>
    </citation>
    <scope>NUCLEOTIDE SEQUENCE</scope>
    <source>
        <strain evidence="2">IBT 21472</strain>
    </source>
</reference>
<feature type="signal peptide" evidence="1">
    <location>
        <begin position="1"/>
        <end position="20"/>
    </location>
</feature>
<feature type="chain" id="PRO_5041115925" evidence="1">
    <location>
        <begin position="21"/>
        <end position="197"/>
    </location>
</feature>
<gene>
    <name evidence="2" type="ORF">N7476_003996</name>
</gene>
<name>A0A9W9U6L5_9EURO</name>
<dbReference type="OrthoDB" id="5230873at2759"/>
<proteinExistence type="predicted"/>
<sequence length="197" mass="21274">MFFTFILPAFVAAFGLFCSAQPLEERQSNGNPFSLYAYGEDINGLHVFYADGQAQIGDMSLSNASNKVPMYVTYSSNDRTTWIAHANTTQSTRTFAALGSSTTSTTNLLCLKESSSVTNPVTFNSINSVSISSADTETITNAWSLYGSTVLINRTGGNFYAKSTGKNGWWHLVWSTSDNAGLEATAIILRTTAPVLD</sequence>
<evidence type="ECO:0000313" key="3">
    <source>
        <dbReference type="Proteomes" id="UP001147746"/>
    </source>
</evidence>
<evidence type="ECO:0000256" key="1">
    <source>
        <dbReference type="SAM" id="SignalP"/>
    </source>
</evidence>
<comment type="caution">
    <text evidence="2">The sequence shown here is derived from an EMBL/GenBank/DDBJ whole genome shotgun (WGS) entry which is preliminary data.</text>
</comment>
<organism evidence="2 3">
    <name type="scientific">Penicillium atrosanguineum</name>
    <dbReference type="NCBI Taxonomy" id="1132637"/>
    <lineage>
        <taxon>Eukaryota</taxon>
        <taxon>Fungi</taxon>
        <taxon>Dikarya</taxon>
        <taxon>Ascomycota</taxon>
        <taxon>Pezizomycotina</taxon>
        <taxon>Eurotiomycetes</taxon>
        <taxon>Eurotiomycetidae</taxon>
        <taxon>Eurotiales</taxon>
        <taxon>Aspergillaceae</taxon>
        <taxon>Penicillium</taxon>
    </lineage>
</organism>
<dbReference type="Proteomes" id="UP001147746">
    <property type="component" value="Unassembled WGS sequence"/>
</dbReference>
<keyword evidence="1" id="KW-0732">Signal</keyword>
<dbReference type="AlphaFoldDB" id="A0A9W9U6L5"/>
<dbReference type="EMBL" id="JAPZBO010000003">
    <property type="protein sequence ID" value="KAJ5320994.1"/>
    <property type="molecule type" value="Genomic_DNA"/>
</dbReference>
<protein>
    <submittedName>
        <fullName evidence="2">Uncharacterized protein</fullName>
    </submittedName>
</protein>